<feature type="region of interest" description="Disordered" evidence="1">
    <location>
        <begin position="1"/>
        <end position="40"/>
    </location>
</feature>
<feature type="region of interest" description="Disordered" evidence="1">
    <location>
        <begin position="75"/>
        <end position="170"/>
    </location>
</feature>
<evidence type="ECO:0000313" key="3">
    <source>
        <dbReference type="Proteomes" id="UP000008021"/>
    </source>
</evidence>
<dbReference type="EnsemblPlants" id="OMERI09G07470.1">
    <property type="protein sequence ID" value="OMERI09G07470.1"/>
    <property type="gene ID" value="OMERI09G07470"/>
</dbReference>
<feature type="compositionally biased region" description="Basic residues" evidence="1">
    <location>
        <begin position="115"/>
        <end position="129"/>
    </location>
</feature>
<evidence type="ECO:0000313" key="2">
    <source>
        <dbReference type="EnsemblPlants" id="OMERI09G07470.1"/>
    </source>
</evidence>
<feature type="compositionally biased region" description="Low complexity" evidence="1">
    <location>
        <begin position="136"/>
        <end position="145"/>
    </location>
</feature>
<accession>A0A0E0ERZ6</accession>
<dbReference type="Gramene" id="OMERI09G07470.1">
    <property type="protein sequence ID" value="OMERI09G07470.1"/>
    <property type="gene ID" value="OMERI09G07470"/>
</dbReference>
<dbReference type="Proteomes" id="UP000008021">
    <property type="component" value="Chromosome 9"/>
</dbReference>
<dbReference type="AlphaFoldDB" id="A0A0E0ERZ6"/>
<feature type="compositionally biased region" description="Basic residues" evidence="1">
    <location>
        <begin position="160"/>
        <end position="170"/>
    </location>
</feature>
<feature type="compositionally biased region" description="Pro residues" evidence="1">
    <location>
        <begin position="80"/>
        <end position="93"/>
    </location>
</feature>
<name>A0A0E0ERZ6_9ORYZ</name>
<reference evidence="2" key="2">
    <citation type="submission" date="2018-05" db="EMBL/GenBank/DDBJ databases">
        <title>OmerRS3 (Oryza meridionalis Reference Sequence Version 3).</title>
        <authorList>
            <person name="Zhang J."/>
            <person name="Kudrna D."/>
            <person name="Lee S."/>
            <person name="Talag J."/>
            <person name="Welchert J."/>
            <person name="Wing R.A."/>
        </authorList>
    </citation>
    <scope>NUCLEOTIDE SEQUENCE [LARGE SCALE GENOMIC DNA]</scope>
    <source>
        <strain evidence="2">cv. OR44</strain>
    </source>
</reference>
<dbReference type="HOGENOM" id="CLU_1573144_0_0_1"/>
<evidence type="ECO:0000256" key="1">
    <source>
        <dbReference type="SAM" id="MobiDB-lite"/>
    </source>
</evidence>
<organism evidence="2">
    <name type="scientific">Oryza meridionalis</name>
    <dbReference type="NCBI Taxonomy" id="40149"/>
    <lineage>
        <taxon>Eukaryota</taxon>
        <taxon>Viridiplantae</taxon>
        <taxon>Streptophyta</taxon>
        <taxon>Embryophyta</taxon>
        <taxon>Tracheophyta</taxon>
        <taxon>Spermatophyta</taxon>
        <taxon>Magnoliopsida</taxon>
        <taxon>Liliopsida</taxon>
        <taxon>Poales</taxon>
        <taxon>Poaceae</taxon>
        <taxon>BOP clade</taxon>
        <taxon>Oryzoideae</taxon>
        <taxon>Oryzeae</taxon>
        <taxon>Oryzinae</taxon>
        <taxon>Oryza</taxon>
    </lineage>
</organism>
<keyword evidence="3" id="KW-1185">Reference proteome</keyword>
<sequence length="170" mass="18523">MTMSAEPSPTRRTCSSRRSTFQIGLAPQNPTITASRPSARAENYHRELDVAADCDVEAEIGHIEAEILRVSSRLHHSALTPPPPPLGRSPSPSPLMGLEEAAAAAPAHRWEGAGARRHHRWGGAGHRRSGQPLGKSLSSPPLERTPTPPPLMRLEEAPAGRRRRRTGHRF</sequence>
<protein>
    <submittedName>
        <fullName evidence="2">Uncharacterized protein</fullName>
    </submittedName>
</protein>
<feature type="compositionally biased region" description="Low complexity" evidence="1">
    <location>
        <begin position="94"/>
        <end position="107"/>
    </location>
</feature>
<proteinExistence type="predicted"/>
<reference evidence="2" key="1">
    <citation type="submission" date="2015-04" db="UniProtKB">
        <authorList>
            <consortium name="EnsemblPlants"/>
        </authorList>
    </citation>
    <scope>IDENTIFICATION</scope>
</reference>
<feature type="compositionally biased region" description="Low complexity" evidence="1">
    <location>
        <begin position="7"/>
        <end position="20"/>
    </location>
</feature>